<dbReference type="InterPro" id="IPR012340">
    <property type="entry name" value="NA-bd_OB-fold"/>
</dbReference>
<dbReference type="GO" id="GO:0003735">
    <property type="term" value="F:structural constituent of ribosome"/>
    <property type="evidence" value="ECO:0007669"/>
    <property type="project" value="TreeGrafter"/>
</dbReference>
<dbReference type="CDD" id="cd05685">
    <property type="entry name" value="S1_Tex"/>
    <property type="match status" value="1"/>
</dbReference>
<comment type="caution">
    <text evidence="2">The sequence shown here is derived from an EMBL/GenBank/DDBJ whole genome shotgun (WGS) entry which is preliminary data.</text>
</comment>
<dbReference type="GO" id="GO:0003729">
    <property type="term" value="F:mRNA binding"/>
    <property type="evidence" value="ECO:0007669"/>
    <property type="project" value="TreeGrafter"/>
</dbReference>
<organism evidence="2">
    <name type="scientific">marine sediment metagenome</name>
    <dbReference type="NCBI Taxonomy" id="412755"/>
    <lineage>
        <taxon>unclassified sequences</taxon>
        <taxon>metagenomes</taxon>
        <taxon>ecological metagenomes</taxon>
    </lineage>
</organism>
<dbReference type="SUPFAM" id="SSF47781">
    <property type="entry name" value="RuvA domain 2-like"/>
    <property type="match status" value="2"/>
</dbReference>
<feature type="domain" description="S1 motif" evidence="1">
    <location>
        <begin position="152"/>
        <end position="221"/>
    </location>
</feature>
<evidence type="ECO:0000313" key="2">
    <source>
        <dbReference type="EMBL" id="GAG14289.1"/>
    </source>
</evidence>
<feature type="non-terminal residue" evidence="2">
    <location>
        <position position="1"/>
    </location>
</feature>
<evidence type="ECO:0000259" key="1">
    <source>
        <dbReference type="PROSITE" id="PS50126"/>
    </source>
</evidence>
<dbReference type="PROSITE" id="PS50126">
    <property type="entry name" value="S1"/>
    <property type="match status" value="1"/>
</dbReference>
<dbReference type="EMBL" id="BARS01038878">
    <property type="protein sequence ID" value="GAG14289.1"/>
    <property type="molecule type" value="Genomic_DNA"/>
</dbReference>
<dbReference type="SUPFAM" id="SSF50249">
    <property type="entry name" value="Nucleic acid-binding proteins"/>
    <property type="match status" value="1"/>
</dbReference>
<proteinExistence type="predicted"/>
<dbReference type="PANTHER" id="PTHR10724:SF10">
    <property type="entry name" value="S1 RNA-BINDING DOMAIN-CONTAINING PROTEIN 1"/>
    <property type="match status" value="1"/>
</dbReference>
<dbReference type="InterPro" id="IPR010994">
    <property type="entry name" value="RuvA_2-like"/>
</dbReference>
<dbReference type="Pfam" id="PF12836">
    <property type="entry name" value="HHH_3"/>
    <property type="match status" value="1"/>
</dbReference>
<dbReference type="GO" id="GO:0005737">
    <property type="term" value="C:cytoplasm"/>
    <property type="evidence" value="ECO:0007669"/>
    <property type="project" value="UniProtKB-ARBA"/>
</dbReference>
<dbReference type="PANTHER" id="PTHR10724">
    <property type="entry name" value="30S RIBOSOMAL PROTEIN S1"/>
    <property type="match status" value="1"/>
</dbReference>
<reference evidence="2" key="1">
    <citation type="journal article" date="2014" name="Front. Microbiol.">
        <title>High frequency of phylogenetically diverse reductive dehalogenase-homologous genes in deep subseafloor sedimentary metagenomes.</title>
        <authorList>
            <person name="Kawai M."/>
            <person name="Futagami T."/>
            <person name="Toyoda A."/>
            <person name="Takaki Y."/>
            <person name="Nishi S."/>
            <person name="Hori S."/>
            <person name="Arai W."/>
            <person name="Tsubouchi T."/>
            <person name="Morono Y."/>
            <person name="Uchiyama I."/>
            <person name="Ito T."/>
            <person name="Fujiyama A."/>
            <person name="Inagaki F."/>
            <person name="Takami H."/>
        </authorList>
    </citation>
    <scope>NUCLEOTIDE SEQUENCE</scope>
    <source>
        <strain evidence="2">Expedition CK06-06</strain>
    </source>
</reference>
<dbReference type="AlphaFoldDB" id="X0V7Z4"/>
<protein>
    <recommendedName>
        <fullName evidence="1">S1 motif domain-containing protein</fullName>
    </recommendedName>
</protein>
<accession>X0V7Z4</accession>
<dbReference type="InterPro" id="IPR003029">
    <property type="entry name" value="S1_domain"/>
</dbReference>
<dbReference type="FunFam" id="2.40.50.140:FF:000051">
    <property type="entry name" value="RNA-binding transcriptional accessory protein"/>
    <property type="match status" value="1"/>
</dbReference>
<dbReference type="InterPro" id="IPR044146">
    <property type="entry name" value="S1_Tex"/>
</dbReference>
<dbReference type="InterPro" id="IPR050437">
    <property type="entry name" value="Ribos_protein_bS1-like"/>
</dbReference>
<dbReference type="Pfam" id="PF17674">
    <property type="entry name" value="HHH_9"/>
    <property type="match status" value="1"/>
</dbReference>
<dbReference type="GO" id="GO:0006412">
    <property type="term" value="P:translation"/>
    <property type="evidence" value="ECO:0007669"/>
    <property type="project" value="TreeGrafter"/>
</dbReference>
<sequence length="223" mass="24798">PLLRYVAGISRRISNAIVKHRDDNGPFNRREDLEKVKGLGAKTYEQAIGFLKITGGEELLDNSFIHPESYAVVERLFDYLEVRGDEPDLPARIETLRRKGNMSELADILRVGEPTLVDILEALAKPGRDPREDLPAPILRRDVLKMEDLQEGMVLSGTVRNVVAFGAFVDIGVKQDGLVHISQLADRYVKDPFKVVSVGDVVKVKVLSIDLDRGRIGLSMKGV</sequence>
<dbReference type="SMART" id="SM00316">
    <property type="entry name" value="S1"/>
    <property type="match status" value="1"/>
</dbReference>
<dbReference type="Gene3D" id="1.10.150.310">
    <property type="entry name" value="Tex RuvX-like domain-like"/>
    <property type="match status" value="1"/>
</dbReference>
<dbReference type="Gene3D" id="2.40.50.140">
    <property type="entry name" value="Nucleic acid-binding proteins"/>
    <property type="match status" value="1"/>
</dbReference>
<dbReference type="Pfam" id="PF00575">
    <property type="entry name" value="S1"/>
    <property type="match status" value="1"/>
</dbReference>
<gene>
    <name evidence="2" type="ORF">S01H1_59448</name>
</gene>
<name>X0V7Z4_9ZZZZ</name>
<dbReference type="InterPro" id="IPR041692">
    <property type="entry name" value="HHH_9"/>
</dbReference>